<gene>
    <name evidence="2" type="ORF">Taro_041161</name>
</gene>
<evidence type="ECO:0000256" key="1">
    <source>
        <dbReference type="SAM" id="MobiDB-lite"/>
    </source>
</evidence>
<feature type="region of interest" description="Disordered" evidence="1">
    <location>
        <begin position="61"/>
        <end position="109"/>
    </location>
</feature>
<evidence type="ECO:0000313" key="2">
    <source>
        <dbReference type="EMBL" id="MQM08306.1"/>
    </source>
</evidence>
<accession>A0A843WKU5</accession>
<proteinExistence type="predicted"/>
<protein>
    <submittedName>
        <fullName evidence="2">Uncharacterized protein</fullName>
    </submittedName>
</protein>
<feature type="compositionally biased region" description="Basic and acidic residues" evidence="1">
    <location>
        <begin position="61"/>
        <end position="70"/>
    </location>
</feature>
<dbReference type="AlphaFoldDB" id="A0A843WKU5"/>
<reference evidence="2" key="1">
    <citation type="submission" date="2017-07" db="EMBL/GenBank/DDBJ databases">
        <title>Taro Niue Genome Assembly and Annotation.</title>
        <authorList>
            <person name="Atibalentja N."/>
            <person name="Keating K."/>
            <person name="Fields C.J."/>
        </authorList>
    </citation>
    <scope>NUCLEOTIDE SEQUENCE</scope>
    <source>
        <strain evidence="2">Niue_2</strain>
        <tissue evidence="2">Leaf</tissue>
    </source>
</reference>
<dbReference type="Proteomes" id="UP000652761">
    <property type="component" value="Unassembled WGS sequence"/>
</dbReference>
<comment type="caution">
    <text evidence="2">The sequence shown here is derived from an EMBL/GenBank/DDBJ whole genome shotgun (WGS) entry which is preliminary data.</text>
</comment>
<keyword evidence="3" id="KW-1185">Reference proteome</keyword>
<organism evidence="2 3">
    <name type="scientific">Colocasia esculenta</name>
    <name type="common">Wild taro</name>
    <name type="synonym">Arum esculentum</name>
    <dbReference type="NCBI Taxonomy" id="4460"/>
    <lineage>
        <taxon>Eukaryota</taxon>
        <taxon>Viridiplantae</taxon>
        <taxon>Streptophyta</taxon>
        <taxon>Embryophyta</taxon>
        <taxon>Tracheophyta</taxon>
        <taxon>Spermatophyta</taxon>
        <taxon>Magnoliopsida</taxon>
        <taxon>Liliopsida</taxon>
        <taxon>Araceae</taxon>
        <taxon>Aroideae</taxon>
        <taxon>Colocasieae</taxon>
        <taxon>Colocasia</taxon>
    </lineage>
</organism>
<sequence length="212" mass="23909">MKDKGIKGNPWREAVVLNLESSYFGCCLSHRAQFGVVVLQVFLESSCSRVFGVVVLQKQTEKKKNADVKKNHLLPPSVQKAPRQVPNSHHTQSHQKAPPSPHGKPPHMKRRFQKMHTCQGKYQIHSLKETPKLANLRARSPSLLPPPKVPRHQLYLYAEARSESKDSASNTTHDIHVPKGGWTIVERVALLNCARKRRGVVQFPWDLAEGSV</sequence>
<evidence type="ECO:0000313" key="3">
    <source>
        <dbReference type="Proteomes" id="UP000652761"/>
    </source>
</evidence>
<name>A0A843WKU5_COLES</name>
<dbReference type="EMBL" id="NMUH01004086">
    <property type="protein sequence ID" value="MQM08306.1"/>
    <property type="molecule type" value="Genomic_DNA"/>
</dbReference>